<keyword evidence="2" id="KW-1185">Reference proteome</keyword>
<evidence type="ECO:0000313" key="2">
    <source>
        <dbReference type="Proteomes" id="UP000604825"/>
    </source>
</evidence>
<dbReference type="PANTHER" id="PTHR34780:SF8">
    <property type="match status" value="1"/>
</dbReference>
<dbReference type="Proteomes" id="UP000604825">
    <property type="component" value="Unassembled WGS sequence"/>
</dbReference>
<evidence type="ECO:0000313" key="1">
    <source>
        <dbReference type="EMBL" id="CAD6265427.1"/>
    </source>
</evidence>
<dbReference type="AlphaFoldDB" id="A0A811R5T6"/>
<protein>
    <submittedName>
        <fullName evidence="1">Uncharacterized protein</fullName>
    </submittedName>
</protein>
<reference evidence="1" key="1">
    <citation type="submission" date="2020-10" db="EMBL/GenBank/DDBJ databases">
        <authorList>
            <person name="Han B."/>
            <person name="Lu T."/>
            <person name="Zhao Q."/>
            <person name="Huang X."/>
            <person name="Zhao Y."/>
        </authorList>
    </citation>
    <scope>NUCLEOTIDE SEQUENCE</scope>
</reference>
<dbReference type="OrthoDB" id="694294at2759"/>
<dbReference type="EMBL" id="CAJGYO010000013">
    <property type="protein sequence ID" value="CAD6265427.1"/>
    <property type="molecule type" value="Genomic_DNA"/>
</dbReference>
<sequence>MFETEEGEGPRGVLKVNVEQDQLEMPVHSQVRKIKQEDETARELLLRLQLLEMRSLTGFRELVARQASPSPLRRSGHHGNLG</sequence>
<gene>
    <name evidence="1" type="ORF">NCGR_LOCUS48732</name>
</gene>
<accession>A0A811R5T6</accession>
<comment type="caution">
    <text evidence="1">The sequence shown here is derived from an EMBL/GenBank/DDBJ whole genome shotgun (WGS) entry which is preliminary data.</text>
</comment>
<name>A0A811R5T6_9POAL</name>
<organism evidence="1 2">
    <name type="scientific">Miscanthus lutarioriparius</name>
    <dbReference type="NCBI Taxonomy" id="422564"/>
    <lineage>
        <taxon>Eukaryota</taxon>
        <taxon>Viridiplantae</taxon>
        <taxon>Streptophyta</taxon>
        <taxon>Embryophyta</taxon>
        <taxon>Tracheophyta</taxon>
        <taxon>Spermatophyta</taxon>
        <taxon>Magnoliopsida</taxon>
        <taxon>Liliopsida</taxon>
        <taxon>Poales</taxon>
        <taxon>Poaceae</taxon>
        <taxon>PACMAD clade</taxon>
        <taxon>Panicoideae</taxon>
        <taxon>Andropogonodae</taxon>
        <taxon>Andropogoneae</taxon>
        <taxon>Saccharinae</taxon>
        <taxon>Miscanthus</taxon>
    </lineage>
</organism>
<proteinExistence type="predicted"/>
<dbReference type="PANTHER" id="PTHR34780">
    <property type="entry name" value="OS08G0427800 PROTEIN"/>
    <property type="match status" value="1"/>
</dbReference>